<dbReference type="SUPFAM" id="SSF118215">
    <property type="entry name" value="Proton glutamate symport protein"/>
    <property type="match status" value="1"/>
</dbReference>
<keyword evidence="10" id="KW-1185">Reference proteome</keyword>
<feature type="transmembrane region" description="Helical" evidence="6">
    <location>
        <begin position="82"/>
        <end position="108"/>
    </location>
</feature>
<proteinExistence type="predicted"/>
<feature type="transmembrane region" description="Helical" evidence="6">
    <location>
        <begin position="185"/>
        <end position="207"/>
    </location>
</feature>
<evidence type="ECO:0000256" key="5">
    <source>
        <dbReference type="ARBA" id="ARBA00023136"/>
    </source>
</evidence>
<dbReference type="GO" id="GO:0005886">
    <property type="term" value="C:plasma membrane"/>
    <property type="evidence" value="ECO:0007669"/>
    <property type="project" value="UniProtKB-SubCell"/>
</dbReference>
<evidence type="ECO:0000313" key="10">
    <source>
        <dbReference type="Proteomes" id="UP000273270"/>
    </source>
</evidence>
<evidence type="ECO:0000313" key="8">
    <source>
        <dbReference type="EMBL" id="STC92579.1"/>
    </source>
</evidence>
<feature type="transmembrane region" description="Helical" evidence="6">
    <location>
        <begin position="219"/>
        <end position="239"/>
    </location>
</feature>
<organism evidence="8 9">
    <name type="scientific">Chryseobacterium carnipullorum</name>
    <dbReference type="NCBI Taxonomy" id="1124835"/>
    <lineage>
        <taxon>Bacteria</taxon>
        <taxon>Pseudomonadati</taxon>
        <taxon>Bacteroidota</taxon>
        <taxon>Flavobacteriia</taxon>
        <taxon>Flavobacteriales</taxon>
        <taxon>Weeksellaceae</taxon>
        <taxon>Chryseobacterium group</taxon>
        <taxon>Chryseobacterium</taxon>
    </lineage>
</organism>
<gene>
    <name evidence="8" type="primary">dctA_1</name>
    <name evidence="7" type="ORF">EG346_10140</name>
    <name evidence="8" type="ORF">NCTC13533_00412</name>
</gene>
<dbReference type="InterPro" id="IPR036458">
    <property type="entry name" value="Na:dicarbo_symporter_sf"/>
</dbReference>
<reference evidence="7" key="2">
    <citation type="submission" date="2018-11" db="EMBL/GenBank/DDBJ databases">
        <title>Proposal to divide the Flavobacteriaceae and reorganize its genera based on Amino Acid Identity values calculated from whole genome sequences.</title>
        <authorList>
            <person name="Nicholson A.C."/>
            <person name="Gulvik C.A."/>
            <person name="Whitney A.M."/>
            <person name="Humrighouse B.W."/>
            <person name="Bell M."/>
            <person name="Holmes B."/>
            <person name="Steigerwalt A."/>
            <person name="Villarma A."/>
            <person name="Sheth M."/>
            <person name="Batra D."/>
            <person name="Pryor J."/>
            <person name="Bernardet J.-F."/>
            <person name="Hugo C."/>
            <person name="Kampfer P."/>
            <person name="Newman J."/>
            <person name="Mcquiston J.R."/>
        </authorList>
    </citation>
    <scope>NUCLEOTIDE SEQUENCE [LARGE SCALE GENOMIC DNA]</scope>
    <source>
        <strain evidence="7">G0188</strain>
    </source>
</reference>
<dbReference type="Pfam" id="PF00375">
    <property type="entry name" value="SDF"/>
    <property type="match status" value="1"/>
</dbReference>
<reference evidence="8 9" key="1">
    <citation type="submission" date="2018-06" db="EMBL/GenBank/DDBJ databases">
        <authorList>
            <consortium name="Pathogen Informatics"/>
            <person name="Doyle S."/>
        </authorList>
    </citation>
    <scope>NUCLEOTIDE SEQUENCE [LARGE SCALE GENOMIC DNA]</scope>
    <source>
        <strain evidence="8 9">NCTC13533</strain>
    </source>
</reference>
<evidence type="ECO:0000256" key="3">
    <source>
        <dbReference type="ARBA" id="ARBA00022692"/>
    </source>
</evidence>
<keyword evidence="2" id="KW-0813">Transport</keyword>
<dbReference type="GO" id="GO:0015293">
    <property type="term" value="F:symporter activity"/>
    <property type="evidence" value="ECO:0007669"/>
    <property type="project" value="UniProtKB-KW"/>
</dbReference>
<dbReference type="PANTHER" id="PTHR42865:SF1">
    <property type="entry name" value="AEROBIC C4-DICARBOXYLATE TRANSPORT PROTEIN"/>
    <property type="match status" value="1"/>
</dbReference>
<protein>
    <submittedName>
        <fullName evidence="8">Aerobic C4-dicarboxylate transport protein</fullName>
    </submittedName>
    <submittedName>
        <fullName evidence="7">C4-dicarboxylate ABC transporter</fullName>
    </submittedName>
</protein>
<dbReference type="InterPro" id="IPR001991">
    <property type="entry name" value="Na-dicarboxylate_symporter"/>
</dbReference>
<dbReference type="PRINTS" id="PR00173">
    <property type="entry name" value="EDTRNSPORT"/>
</dbReference>
<feature type="transmembrane region" description="Helical" evidence="6">
    <location>
        <begin position="20"/>
        <end position="37"/>
    </location>
</feature>
<dbReference type="PANTHER" id="PTHR42865">
    <property type="entry name" value="PROTON/GLUTAMATE-ASPARTATE SYMPORTER"/>
    <property type="match status" value="1"/>
</dbReference>
<dbReference type="KEGG" id="ccau:EG346_10140"/>
<feature type="transmembrane region" description="Helical" evidence="6">
    <location>
        <begin position="290"/>
        <end position="313"/>
    </location>
</feature>
<dbReference type="EMBL" id="UFVQ01000003">
    <property type="protein sequence ID" value="STC92579.1"/>
    <property type="molecule type" value="Genomic_DNA"/>
</dbReference>
<dbReference type="STRING" id="297244.SAMN05421639_104491"/>
<dbReference type="Gene3D" id="1.10.3860.10">
    <property type="entry name" value="Sodium:dicarboxylate symporter"/>
    <property type="match status" value="1"/>
</dbReference>
<feature type="transmembrane region" description="Helical" evidence="6">
    <location>
        <begin position="146"/>
        <end position="164"/>
    </location>
</feature>
<keyword evidence="5 6" id="KW-0472">Membrane</keyword>
<dbReference type="Proteomes" id="UP000255224">
    <property type="component" value="Unassembled WGS sequence"/>
</dbReference>
<evidence type="ECO:0000313" key="9">
    <source>
        <dbReference type="Proteomes" id="UP000255224"/>
    </source>
</evidence>
<evidence type="ECO:0000313" key="7">
    <source>
        <dbReference type="EMBL" id="AZA48523.1"/>
    </source>
</evidence>
<comment type="subcellular location">
    <subcellularLocation>
        <location evidence="1">Membrane</location>
        <topology evidence="1">Multi-pass membrane protein</topology>
    </subcellularLocation>
</comment>
<dbReference type="RefSeq" id="WP_123878390.1">
    <property type="nucleotide sequence ID" value="NZ_CP033920.1"/>
</dbReference>
<reference evidence="10" key="3">
    <citation type="submission" date="2018-11" db="EMBL/GenBank/DDBJ databases">
        <title>Proposal to divide the Flavobacteriaceae and reorganize its genera based on Amino Acid Identity values calculated from whole genome sequences.</title>
        <authorList>
            <person name="Nicholson A.C."/>
            <person name="Gulvik C.A."/>
            <person name="Whitney A.M."/>
            <person name="Humrighouse B.W."/>
            <person name="Bell M."/>
            <person name="Holmes B."/>
            <person name="Steigerwalt A.G."/>
            <person name="Villarma A."/>
            <person name="Sheth M."/>
            <person name="Batra D."/>
            <person name="Pryor J."/>
            <person name="Bernardet J.-F."/>
            <person name="Hugo C."/>
            <person name="Kampfer P."/>
            <person name="Newman J."/>
            <person name="McQuiston J.R."/>
        </authorList>
    </citation>
    <scope>NUCLEOTIDE SEQUENCE [LARGE SCALE GENOMIC DNA]</scope>
    <source>
        <strain evidence="10">G0188</strain>
    </source>
</reference>
<sequence>MNLFETRKTFTGRYLKNLTLYVFAAILGGVLTGYYAPEASIQLGMVSRYFFMVLEMLILPIIFMAIMYGICQLSGIRNASSIVWKTILYFLIISSVAIIIGFIFGFAVKPGADTGINTSRISTSLPKTFEINDSSLSGSLYLNRHGIFLIVSIIAGICMNLSGAREKFLNLLDRGLKVFYTVIKYLYIILPIIIFCNIAYGVAVYGINTLLPLSKVVATVYLADIVFIFGILGIVSYIFKIRLWKFLLDLKEEIILVITTSSSKTAFPLIFEKMESEGYSRKILRFVIPLGYNFNLSGACIYISVTCCFLIQFYNISLTVSDYLWLFVIISVTSKTASGVPGSGFLALIFTLNRFGKIPLTDIALLYSVDRFMNEARSVTNFISIAVSGAVISKINQNQKNKINSVSYEEKLISDL</sequence>
<keyword evidence="3 6" id="KW-0812">Transmembrane</keyword>
<dbReference type="EMBL" id="CP033920">
    <property type="protein sequence ID" value="AZA48523.1"/>
    <property type="molecule type" value="Genomic_DNA"/>
</dbReference>
<keyword evidence="4 6" id="KW-1133">Transmembrane helix</keyword>
<accession>A0A3G6M5Q4</accession>
<dbReference type="OrthoDB" id="9768885at2"/>
<evidence type="ECO:0000256" key="4">
    <source>
        <dbReference type="ARBA" id="ARBA00022989"/>
    </source>
</evidence>
<dbReference type="AlphaFoldDB" id="A0A376DNE6"/>
<feature type="transmembrane region" description="Helical" evidence="6">
    <location>
        <begin position="49"/>
        <end position="70"/>
    </location>
</feature>
<accession>A0A376DNE6</accession>
<evidence type="ECO:0000256" key="2">
    <source>
        <dbReference type="ARBA" id="ARBA00022448"/>
    </source>
</evidence>
<dbReference type="Proteomes" id="UP000273270">
    <property type="component" value="Chromosome"/>
</dbReference>
<feature type="transmembrane region" description="Helical" evidence="6">
    <location>
        <begin position="325"/>
        <end position="350"/>
    </location>
</feature>
<evidence type="ECO:0000256" key="1">
    <source>
        <dbReference type="ARBA" id="ARBA00004141"/>
    </source>
</evidence>
<evidence type="ECO:0000256" key="6">
    <source>
        <dbReference type="SAM" id="Phobius"/>
    </source>
</evidence>
<name>A0A376DNE6_CHRCU</name>